<keyword evidence="1" id="KW-0472">Membrane</keyword>
<protein>
    <recommendedName>
        <fullName evidence="4">Transmembrane protein</fullName>
    </recommendedName>
</protein>
<keyword evidence="1" id="KW-1133">Transmembrane helix</keyword>
<dbReference type="HOGENOM" id="CLU_1263695_0_0_1"/>
<dbReference type="PANTHER" id="PTHR11319:SF35">
    <property type="entry name" value="OUTER MEMBRANE PROTEIN PMPC-RELATED"/>
    <property type="match status" value="1"/>
</dbReference>
<dbReference type="RefSeq" id="XP_001453811.1">
    <property type="nucleotide sequence ID" value="XM_001453774.1"/>
</dbReference>
<dbReference type="KEGG" id="ptm:GSPATT00020096001"/>
<evidence type="ECO:0000313" key="2">
    <source>
        <dbReference type="EMBL" id="CAK86414.1"/>
    </source>
</evidence>
<name>A0DTP7_PARTE</name>
<dbReference type="OMA" id="XRHISYL"/>
<dbReference type="AlphaFoldDB" id="A0DTP7"/>
<feature type="transmembrane region" description="Helical" evidence="1">
    <location>
        <begin position="34"/>
        <end position="53"/>
    </location>
</feature>
<dbReference type="InParanoid" id="A0DTP7"/>
<accession>A0DTP7</accession>
<evidence type="ECO:0000256" key="1">
    <source>
        <dbReference type="SAM" id="Phobius"/>
    </source>
</evidence>
<organism evidence="2 3">
    <name type="scientific">Paramecium tetraurelia</name>
    <dbReference type="NCBI Taxonomy" id="5888"/>
    <lineage>
        <taxon>Eukaryota</taxon>
        <taxon>Sar</taxon>
        <taxon>Alveolata</taxon>
        <taxon>Ciliophora</taxon>
        <taxon>Intramacronucleata</taxon>
        <taxon>Oligohymenophorea</taxon>
        <taxon>Peniculida</taxon>
        <taxon>Parameciidae</taxon>
        <taxon>Paramecium</taxon>
    </lineage>
</organism>
<feature type="transmembrane region" description="Helical" evidence="1">
    <location>
        <begin position="97"/>
        <end position="116"/>
    </location>
</feature>
<gene>
    <name evidence="2" type="ORF">GSPATT00020096001</name>
</gene>
<sequence length="219" mass="26275">MFNEYNDESFFWEFVKIWKKTLLIGILTYFESNVFLKATLIGLCLLFYQLLAFKIKPYIIKSLNLLDISTDQICSITIFLAAVKYVSEQQENQAQQVLLQVLISILCIKLCYPFIYDIFRVYYKKYKIIYLNYLITIMKFISPNSYLYNYLNQQLVEWKDKEVQLKKNFLKLKQYLFNASKVQAEQKNFQSILSPSITIRNRLVSKENETKRFLIQEKE</sequence>
<keyword evidence="3" id="KW-1185">Reference proteome</keyword>
<proteinExistence type="predicted"/>
<dbReference type="Proteomes" id="UP000000600">
    <property type="component" value="Unassembled WGS sequence"/>
</dbReference>
<feature type="transmembrane region" description="Helical" evidence="1">
    <location>
        <begin position="128"/>
        <end position="148"/>
    </location>
</feature>
<dbReference type="GeneID" id="5039596"/>
<evidence type="ECO:0008006" key="4">
    <source>
        <dbReference type="Google" id="ProtNLM"/>
    </source>
</evidence>
<evidence type="ECO:0000313" key="3">
    <source>
        <dbReference type="Proteomes" id="UP000000600"/>
    </source>
</evidence>
<dbReference type="PANTHER" id="PTHR11319">
    <property type="entry name" value="G PROTEIN-COUPLED RECEPTOR-RELATED"/>
    <property type="match status" value="1"/>
</dbReference>
<dbReference type="EMBL" id="CT868574">
    <property type="protein sequence ID" value="CAK86414.1"/>
    <property type="molecule type" value="Genomic_DNA"/>
</dbReference>
<reference evidence="2 3" key="1">
    <citation type="journal article" date="2006" name="Nature">
        <title>Global trends of whole-genome duplications revealed by the ciliate Paramecium tetraurelia.</title>
        <authorList>
            <consortium name="Genoscope"/>
            <person name="Aury J.-M."/>
            <person name="Jaillon O."/>
            <person name="Duret L."/>
            <person name="Noel B."/>
            <person name="Jubin C."/>
            <person name="Porcel B.M."/>
            <person name="Segurens B."/>
            <person name="Daubin V."/>
            <person name="Anthouard V."/>
            <person name="Aiach N."/>
            <person name="Arnaiz O."/>
            <person name="Billaut A."/>
            <person name="Beisson J."/>
            <person name="Blanc I."/>
            <person name="Bouhouche K."/>
            <person name="Camara F."/>
            <person name="Duharcourt S."/>
            <person name="Guigo R."/>
            <person name="Gogendeau D."/>
            <person name="Katinka M."/>
            <person name="Keller A.-M."/>
            <person name="Kissmehl R."/>
            <person name="Klotz C."/>
            <person name="Koll F."/>
            <person name="Le Moue A."/>
            <person name="Lepere C."/>
            <person name="Malinsky S."/>
            <person name="Nowacki M."/>
            <person name="Nowak J.K."/>
            <person name="Plattner H."/>
            <person name="Poulain J."/>
            <person name="Ruiz F."/>
            <person name="Serrano V."/>
            <person name="Zagulski M."/>
            <person name="Dessen P."/>
            <person name="Betermier M."/>
            <person name="Weissenbach J."/>
            <person name="Scarpelli C."/>
            <person name="Schachter V."/>
            <person name="Sperling L."/>
            <person name="Meyer E."/>
            <person name="Cohen J."/>
            <person name="Wincker P."/>
        </authorList>
    </citation>
    <scope>NUCLEOTIDE SEQUENCE [LARGE SCALE GENOMIC DNA]</scope>
    <source>
        <strain evidence="2 3">Stock d4-2</strain>
    </source>
</reference>
<keyword evidence="1" id="KW-0812">Transmembrane</keyword>
<dbReference type="OrthoDB" id="320054at2759"/>